<keyword evidence="1" id="KW-0812">Transmembrane</keyword>
<reference evidence="2 3" key="1">
    <citation type="submission" date="2019-07" db="EMBL/GenBank/DDBJ databases">
        <title>Genomic analysis of Lentibacillus sp. NKC851-2.</title>
        <authorList>
            <person name="Oh Y.J."/>
        </authorList>
    </citation>
    <scope>NUCLEOTIDE SEQUENCE [LARGE SCALE GENOMIC DNA]</scope>
    <source>
        <strain evidence="2 3">NKC851-2</strain>
    </source>
</reference>
<name>A0A549YHP6_9BACI</name>
<comment type="caution">
    <text evidence="2">The sequence shown here is derived from an EMBL/GenBank/DDBJ whole genome shotgun (WGS) entry which is preliminary data.</text>
</comment>
<dbReference type="EMBL" id="VJMZ01000001">
    <property type="protein sequence ID" value="TRM11405.1"/>
    <property type="molecule type" value="Genomic_DNA"/>
</dbReference>
<evidence type="ECO:0000313" key="2">
    <source>
        <dbReference type="EMBL" id="TRM11405.1"/>
    </source>
</evidence>
<dbReference type="Proteomes" id="UP000319280">
    <property type="component" value="Unassembled WGS sequence"/>
</dbReference>
<accession>A0A549YHP6</accession>
<organism evidence="2 3">
    <name type="scientific">Lentibacillus cibarius</name>
    <dbReference type="NCBI Taxonomy" id="2583219"/>
    <lineage>
        <taxon>Bacteria</taxon>
        <taxon>Bacillati</taxon>
        <taxon>Bacillota</taxon>
        <taxon>Bacilli</taxon>
        <taxon>Bacillales</taxon>
        <taxon>Bacillaceae</taxon>
        <taxon>Lentibacillus</taxon>
    </lineage>
</organism>
<feature type="transmembrane region" description="Helical" evidence="1">
    <location>
        <begin position="30"/>
        <end position="50"/>
    </location>
</feature>
<sequence>MKYLFSFLLGVPFSILFFISIAYLNDNQAVFIISIVICLGLIRVIANPVLKRLSGSEKYESVISFIFILGLVLPLFIGLISFDF</sequence>
<gene>
    <name evidence="2" type="ORF">FH966_06675</name>
</gene>
<protein>
    <submittedName>
        <fullName evidence="2">Uncharacterized protein</fullName>
    </submittedName>
</protein>
<feature type="transmembrane region" description="Helical" evidence="1">
    <location>
        <begin position="62"/>
        <end position="82"/>
    </location>
</feature>
<dbReference type="AlphaFoldDB" id="A0A549YHP6"/>
<keyword evidence="3" id="KW-1185">Reference proteome</keyword>
<evidence type="ECO:0000313" key="3">
    <source>
        <dbReference type="Proteomes" id="UP000319280"/>
    </source>
</evidence>
<feature type="transmembrane region" description="Helical" evidence="1">
    <location>
        <begin position="7"/>
        <end position="24"/>
    </location>
</feature>
<dbReference type="RefSeq" id="WP_142790543.1">
    <property type="nucleotide sequence ID" value="NZ_VJMZ01000001.1"/>
</dbReference>
<keyword evidence="1" id="KW-0472">Membrane</keyword>
<keyword evidence="1" id="KW-1133">Transmembrane helix</keyword>
<evidence type="ECO:0000256" key="1">
    <source>
        <dbReference type="SAM" id="Phobius"/>
    </source>
</evidence>
<proteinExistence type="predicted"/>